<reference evidence="2 3" key="1">
    <citation type="submission" date="2019-04" db="EMBL/GenBank/DDBJ databases">
        <title>Draft genome of the big-headed turtle Platysternon megacephalum.</title>
        <authorList>
            <person name="Gong S."/>
        </authorList>
    </citation>
    <scope>NUCLEOTIDE SEQUENCE [LARGE SCALE GENOMIC DNA]</scope>
    <source>
        <strain evidence="2">DO16091913</strain>
        <tissue evidence="2">Muscle</tissue>
    </source>
</reference>
<comment type="caution">
    <text evidence="2">The sequence shown here is derived from an EMBL/GenBank/DDBJ whole genome shotgun (WGS) entry which is preliminary data.</text>
</comment>
<name>A0A4D9EFV6_9SAUR</name>
<proteinExistence type="predicted"/>
<protein>
    <submittedName>
        <fullName evidence="2">C4b-binding protein alpha chain-like</fullName>
    </submittedName>
</protein>
<sequence>MMVRDQDVEEKKDNTSFMSSARTQEEELDWEMPKTMLGTEAQFRESQALEMAAEQVQDEKLGDKDPLQSLGSLDCEDVRTESPPAFKFAFATRCQRRRSKVLLLPASVQLGEAEAESERGSDSGPDPDTGAR</sequence>
<feature type="region of interest" description="Disordered" evidence="1">
    <location>
        <begin position="108"/>
        <end position="132"/>
    </location>
</feature>
<evidence type="ECO:0000256" key="1">
    <source>
        <dbReference type="SAM" id="MobiDB-lite"/>
    </source>
</evidence>
<evidence type="ECO:0000313" key="2">
    <source>
        <dbReference type="EMBL" id="TFK05304.1"/>
    </source>
</evidence>
<keyword evidence="3" id="KW-1185">Reference proteome</keyword>
<feature type="region of interest" description="Disordered" evidence="1">
    <location>
        <begin position="53"/>
        <end position="78"/>
    </location>
</feature>
<dbReference type="AlphaFoldDB" id="A0A4D9EFV6"/>
<gene>
    <name evidence="2" type="ORF">DR999_PMT12089</name>
</gene>
<evidence type="ECO:0000313" key="3">
    <source>
        <dbReference type="Proteomes" id="UP000297703"/>
    </source>
</evidence>
<reference evidence="2 3" key="2">
    <citation type="submission" date="2019-04" db="EMBL/GenBank/DDBJ databases">
        <title>The genome sequence of big-headed turtle.</title>
        <authorList>
            <person name="Gong S."/>
        </authorList>
    </citation>
    <scope>NUCLEOTIDE SEQUENCE [LARGE SCALE GENOMIC DNA]</scope>
    <source>
        <strain evidence="2">DO16091913</strain>
        <tissue evidence="2">Muscle</tissue>
    </source>
</reference>
<feature type="compositionally biased region" description="Basic and acidic residues" evidence="1">
    <location>
        <begin position="57"/>
        <end position="66"/>
    </location>
</feature>
<feature type="compositionally biased region" description="Basic and acidic residues" evidence="1">
    <location>
        <begin position="1"/>
        <end position="14"/>
    </location>
</feature>
<feature type="region of interest" description="Disordered" evidence="1">
    <location>
        <begin position="1"/>
        <end position="33"/>
    </location>
</feature>
<dbReference type="EMBL" id="QXTE01000117">
    <property type="protein sequence ID" value="TFK05304.1"/>
    <property type="molecule type" value="Genomic_DNA"/>
</dbReference>
<accession>A0A4D9EFV6</accession>
<organism evidence="2 3">
    <name type="scientific">Platysternon megacephalum</name>
    <name type="common">big-headed turtle</name>
    <dbReference type="NCBI Taxonomy" id="55544"/>
    <lineage>
        <taxon>Eukaryota</taxon>
        <taxon>Metazoa</taxon>
        <taxon>Chordata</taxon>
        <taxon>Craniata</taxon>
        <taxon>Vertebrata</taxon>
        <taxon>Euteleostomi</taxon>
        <taxon>Archelosauria</taxon>
        <taxon>Testudinata</taxon>
        <taxon>Testudines</taxon>
        <taxon>Cryptodira</taxon>
        <taxon>Durocryptodira</taxon>
        <taxon>Testudinoidea</taxon>
        <taxon>Platysternidae</taxon>
        <taxon>Platysternon</taxon>
    </lineage>
</organism>
<dbReference type="Proteomes" id="UP000297703">
    <property type="component" value="Unassembled WGS sequence"/>
</dbReference>